<name>A0A8S5VBQ6_9CAUD</name>
<sequence length="87" mass="10273">MLIIDKIITDPNDELYDLQAKYNVRINRSCSSDAVYIFKNRNNFTVRVGHPIPKNMNHIRNFAINVETQKVTKDLVEKTIQKYSNRF</sequence>
<proteinExistence type="predicted"/>
<reference evidence="1" key="1">
    <citation type="journal article" date="2021" name="Proc. Natl. Acad. Sci. U.S.A.">
        <title>A Catalog of Tens of Thousands of Viruses from Human Metagenomes Reveals Hidden Associations with Chronic Diseases.</title>
        <authorList>
            <person name="Tisza M.J."/>
            <person name="Buck C.B."/>
        </authorList>
    </citation>
    <scope>NUCLEOTIDE SEQUENCE</scope>
    <source>
        <strain evidence="1">CtbEa13</strain>
    </source>
</reference>
<accession>A0A8S5VBQ6</accession>
<evidence type="ECO:0000313" key="1">
    <source>
        <dbReference type="EMBL" id="DAG04039.1"/>
    </source>
</evidence>
<organism evidence="1">
    <name type="scientific">Myoviridae sp. ctbEa13</name>
    <dbReference type="NCBI Taxonomy" id="2825136"/>
    <lineage>
        <taxon>Viruses</taxon>
        <taxon>Duplodnaviria</taxon>
        <taxon>Heunggongvirae</taxon>
        <taxon>Uroviricota</taxon>
        <taxon>Caudoviricetes</taxon>
    </lineage>
</organism>
<protein>
    <submittedName>
        <fullName evidence="1">Uncharacterized protein</fullName>
    </submittedName>
</protein>
<dbReference type="EMBL" id="BK016237">
    <property type="protein sequence ID" value="DAG04039.1"/>
    <property type="molecule type" value="Genomic_DNA"/>
</dbReference>